<evidence type="ECO:0000313" key="3">
    <source>
        <dbReference type="EMBL" id="QJB02891.1"/>
    </source>
</evidence>
<dbReference type="InterPro" id="IPR006626">
    <property type="entry name" value="PbH1"/>
</dbReference>
<accession>A0A6M3M4U0</accession>
<dbReference type="PANTHER" id="PTHR22990:SF15">
    <property type="entry name" value="F-BOX ONLY PROTEIN 10"/>
    <property type="match status" value="1"/>
</dbReference>
<dbReference type="EMBL" id="MT143813">
    <property type="protein sequence ID" value="QJB02891.1"/>
    <property type="molecule type" value="Genomic_DNA"/>
</dbReference>
<organism evidence="3">
    <name type="scientific">viral metagenome</name>
    <dbReference type="NCBI Taxonomy" id="1070528"/>
    <lineage>
        <taxon>unclassified sequences</taxon>
        <taxon>metagenomes</taxon>
        <taxon>organismal metagenomes</taxon>
    </lineage>
</organism>
<evidence type="ECO:0000256" key="1">
    <source>
        <dbReference type="ARBA" id="ARBA00022737"/>
    </source>
</evidence>
<dbReference type="PANTHER" id="PTHR22990">
    <property type="entry name" value="F-BOX ONLY PROTEIN"/>
    <property type="match status" value="1"/>
</dbReference>
<gene>
    <name evidence="3" type="ORF">MM171B01032_0002</name>
</gene>
<dbReference type="SUPFAM" id="SSF51126">
    <property type="entry name" value="Pectin lyase-like"/>
    <property type="match status" value="1"/>
</dbReference>
<name>A0A6M3M4U0_9ZZZZ</name>
<sequence length="488" mass="53538">MGTAYVTTDGSSSFNCDGKDDQVQINQALESSNETIYLKGPNTFNVTGPIYINSNKELTGDSNAIIKLYKYPDGLPTPPVCRAIINAKESSTKNITIHGFTIDGNYDNNRGGVWGNNHYNMIQLFGSSYVKIYDMSFKNGTGDAIRIRQGSKDDYIHENTNIEIYNNTIYEIGHDGLYLFSVSNIDIHDNHITCNDNSGIRLFNSNHVKVYNNFITSNNRGGVGLQIQKRESPVINDIKIYDNTFKNLRTRGIAVTGYHNDSFHYPMTSACGVLINHNIVTGCATTTDSDSYGGIMVQGFNNTIIENNIIDGNNGYGVSHNQYAYPAPGTGYVTIVRNNVITNTKILNSSSKPGYGISNLLQSTHSFVINNNCLRNNAKGDYYNCSSTTDIHSDPLFAGSEDYHPKSKVGRWFNGGWVKDTVHSPLIDAGYPSSDYSKEPAPNGNRINIGLYGNTSQASKSLTGTIPVTYDVNVNSTPSGAIVTIQKI</sequence>
<dbReference type="InterPro" id="IPR051550">
    <property type="entry name" value="SCF-Subunits/Alg-Epimerases"/>
</dbReference>
<dbReference type="InterPro" id="IPR013687">
    <property type="entry name" value="Disaggr-rel"/>
</dbReference>
<protein>
    <recommendedName>
        <fullName evidence="2">Disaggregatase-related domain-containing protein</fullName>
    </recommendedName>
</protein>
<dbReference type="InterPro" id="IPR012334">
    <property type="entry name" value="Pectin_lyas_fold"/>
</dbReference>
<dbReference type="SMART" id="SM00710">
    <property type="entry name" value="PbH1"/>
    <property type="match status" value="9"/>
</dbReference>
<feature type="domain" description="Disaggregatase-related" evidence="2">
    <location>
        <begin position="235"/>
        <end position="430"/>
    </location>
</feature>
<dbReference type="InterPro" id="IPR011050">
    <property type="entry name" value="Pectin_lyase_fold/virulence"/>
</dbReference>
<dbReference type="Gene3D" id="2.160.20.10">
    <property type="entry name" value="Single-stranded right-handed beta-helix, Pectin lyase-like"/>
    <property type="match status" value="1"/>
</dbReference>
<dbReference type="AlphaFoldDB" id="A0A6M3M4U0"/>
<dbReference type="Pfam" id="PF08480">
    <property type="entry name" value="Disaggr_assoc"/>
    <property type="match status" value="1"/>
</dbReference>
<evidence type="ECO:0000259" key="2">
    <source>
        <dbReference type="Pfam" id="PF08480"/>
    </source>
</evidence>
<reference evidence="3" key="1">
    <citation type="submission" date="2020-03" db="EMBL/GenBank/DDBJ databases">
        <title>The deep terrestrial virosphere.</title>
        <authorList>
            <person name="Holmfeldt K."/>
            <person name="Nilsson E."/>
            <person name="Simone D."/>
            <person name="Lopez-Fernandez M."/>
            <person name="Wu X."/>
            <person name="de Brujin I."/>
            <person name="Lundin D."/>
            <person name="Andersson A."/>
            <person name="Bertilsson S."/>
            <person name="Dopson M."/>
        </authorList>
    </citation>
    <scope>NUCLEOTIDE SEQUENCE</scope>
    <source>
        <strain evidence="3">MM171B01032</strain>
    </source>
</reference>
<keyword evidence="1" id="KW-0677">Repeat</keyword>
<proteinExistence type="predicted"/>